<keyword evidence="5" id="KW-1185">Reference proteome</keyword>
<dbReference type="PROSITE" id="PS50004">
    <property type="entry name" value="C2"/>
    <property type="match status" value="1"/>
</dbReference>
<dbReference type="GO" id="GO:0046872">
    <property type="term" value="F:metal ion binding"/>
    <property type="evidence" value="ECO:0007669"/>
    <property type="project" value="UniProtKB-KW"/>
</dbReference>
<dbReference type="CDD" id="cd04049">
    <property type="entry name" value="C2_putative_Elicitor-responsive_gene"/>
    <property type="match status" value="1"/>
</dbReference>
<dbReference type="InterPro" id="IPR000008">
    <property type="entry name" value="C2_dom"/>
</dbReference>
<dbReference type="PANTHER" id="PTHR46502:SF15">
    <property type="entry name" value="16 KDA PHLOEM PROTEIN 1"/>
    <property type="match status" value="1"/>
</dbReference>
<accession>A0AAV9DGA8</accession>
<name>A0AAV9DGA8_ACOCL</name>
<evidence type="ECO:0000313" key="4">
    <source>
        <dbReference type="EMBL" id="KAK1299137.1"/>
    </source>
</evidence>
<keyword evidence="1" id="KW-0479">Metal-binding</keyword>
<dbReference type="PANTHER" id="PTHR46502">
    <property type="entry name" value="C2 DOMAIN-CONTAINING"/>
    <property type="match status" value="1"/>
</dbReference>
<evidence type="ECO:0000259" key="3">
    <source>
        <dbReference type="PROSITE" id="PS50004"/>
    </source>
</evidence>
<proteinExistence type="predicted"/>
<evidence type="ECO:0000256" key="1">
    <source>
        <dbReference type="ARBA" id="ARBA00022723"/>
    </source>
</evidence>
<keyword evidence="2" id="KW-0106">Calcium</keyword>
<evidence type="ECO:0000256" key="2">
    <source>
        <dbReference type="ARBA" id="ARBA00022837"/>
    </source>
</evidence>
<gene>
    <name evidence="4" type="primary">ERG1</name>
    <name evidence="4" type="ORF">QJS10_CPB14g00615</name>
</gene>
<protein>
    <submittedName>
        <fullName evidence="4">Elicitor-responsive protein 1</fullName>
    </submittedName>
</protein>
<dbReference type="InterPro" id="IPR035892">
    <property type="entry name" value="C2_domain_sf"/>
</dbReference>
<comment type="caution">
    <text evidence="4">The sequence shown here is derived from an EMBL/GenBank/DDBJ whole genome shotgun (WGS) entry which is preliminary data.</text>
</comment>
<dbReference type="AlphaFoldDB" id="A0AAV9DGA8"/>
<dbReference type="SMART" id="SM00239">
    <property type="entry name" value="C2"/>
    <property type="match status" value="1"/>
</dbReference>
<reference evidence="4" key="1">
    <citation type="journal article" date="2023" name="Nat. Commun.">
        <title>Diploid and tetraploid genomes of Acorus and the evolution of monocots.</title>
        <authorList>
            <person name="Ma L."/>
            <person name="Liu K.W."/>
            <person name="Li Z."/>
            <person name="Hsiao Y.Y."/>
            <person name="Qi Y."/>
            <person name="Fu T."/>
            <person name="Tang G.D."/>
            <person name="Zhang D."/>
            <person name="Sun W.H."/>
            <person name="Liu D.K."/>
            <person name="Li Y."/>
            <person name="Chen G.Z."/>
            <person name="Liu X.D."/>
            <person name="Liao X.Y."/>
            <person name="Jiang Y.T."/>
            <person name="Yu X."/>
            <person name="Hao Y."/>
            <person name="Huang J."/>
            <person name="Zhao X.W."/>
            <person name="Ke S."/>
            <person name="Chen Y.Y."/>
            <person name="Wu W.L."/>
            <person name="Hsu J.L."/>
            <person name="Lin Y.F."/>
            <person name="Huang M.D."/>
            <person name="Li C.Y."/>
            <person name="Huang L."/>
            <person name="Wang Z.W."/>
            <person name="Zhao X."/>
            <person name="Zhong W.Y."/>
            <person name="Peng D.H."/>
            <person name="Ahmad S."/>
            <person name="Lan S."/>
            <person name="Zhang J.S."/>
            <person name="Tsai W.C."/>
            <person name="Van de Peer Y."/>
            <person name="Liu Z.J."/>
        </authorList>
    </citation>
    <scope>NUCLEOTIDE SEQUENCE</scope>
    <source>
        <strain evidence="4">CP</strain>
    </source>
</reference>
<dbReference type="SUPFAM" id="SSF49562">
    <property type="entry name" value="C2 domain (Calcium/lipid-binding domain, CaLB)"/>
    <property type="match status" value="1"/>
</dbReference>
<sequence length="175" mass="19471">MVHGILEVVLVDAKGLKSTDFLAGKVDPYVVIQYRGQERKSSVAREQGSNPSWNETFTFRAQYPGADTQHKITLRIMDKDTFTADDFLGESIINVTDVIALGAEKGKMMLPPQKHSVVLADRTYFGEIRVGFTFTAKEDTARGESFGGWSHSSAEILQSEFRLYVACNRPSNTCL</sequence>
<dbReference type="Gene3D" id="2.60.40.150">
    <property type="entry name" value="C2 domain"/>
    <property type="match status" value="1"/>
</dbReference>
<dbReference type="EMBL" id="JAUJYO010000014">
    <property type="protein sequence ID" value="KAK1299137.1"/>
    <property type="molecule type" value="Genomic_DNA"/>
</dbReference>
<evidence type="ECO:0000313" key="5">
    <source>
        <dbReference type="Proteomes" id="UP001180020"/>
    </source>
</evidence>
<reference evidence="4" key="2">
    <citation type="submission" date="2023-06" db="EMBL/GenBank/DDBJ databases">
        <authorList>
            <person name="Ma L."/>
            <person name="Liu K.-W."/>
            <person name="Li Z."/>
            <person name="Hsiao Y.-Y."/>
            <person name="Qi Y."/>
            <person name="Fu T."/>
            <person name="Tang G."/>
            <person name="Zhang D."/>
            <person name="Sun W.-H."/>
            <person name="Liu D.-K."/>
            <person name="Li Y."/>
            <person name="Chen G.-Z."/>
            <person name="Liu X.-D."/>
            <person name="Liao X.-Y."/>
            <person name="Jiang Y.-T."/>
            <person name="Yu X."/>
            <person name="Hao Y."/>
            <person name="Huang J."/>
            <person name="Zhao X.-W."/>
            <person name="Ke S."/>
            <person name="Chen Y.-Y."/>
            <person name="Wu W.-L."/>
            <person name="Hsu J.-L."/>
            <person name="Lin Y.-F."/>
            <person name="Huang M.-D."/>
            <person name="Li C.-Y."/>
            <person name="Huang L."/>
            <person name="Wang Z.-W."/>
            <person name="Zhao X."/>
            <person name="Zhong W.-Y."/>
            <person name="Peng D.-H."/>
            <person name="Ahmad S."/>
            <person name="Lan S."/>
            <person name="Zhang J.-S."/>
            <person name="Tsai W.-C."/>
            <person name="Van De Peer Y."/>
            <person name="Liu Z.-J."/>
        </authorList>
    </citation>
    <scope>NUCLEOTIDE SEQUENCE</scope>
    <source>
        <strain evidence="4">CP</strain>
        <tissue evidence="4">Leaves</tissue>
    </source>
</reference>
<dbReference type="Proteomes" id="UP001180020">
    <property type="component" value="Unassembled WGS sequence"/>
</dbReference>
<dbReference type="Pfam" id="PF00168">
    <property type="entry name" value="C2"/>
    <property type="match status" value="1"/>
</dbReference>
<organism evidence="4 5">
    <name type="scientific">Acorus calamus</name>
    <name type="common">Sweet flag</name>
    <dbReference type="NCBI Taxonomy" id="4465"/>
    <lineage>
        <taxon>Eukaryota</taxon>
        <taxon>Viridiplantae</taxon>
        <taxon>Streptophyta</taxon>
        <taxon>Embryophyta</taxon>
        <taxon>Tracheophyta</taxon>
        <taxon>Spermatophyta</taxon>
        <taxon>Magnoliopsida</taxon>
        <taxon>Liliopsida</taxon>
        <taxon>Acoraceae</taxon>
        <taxon>Acorus</taxon>
    </lineage>
</organism>
<feature type="domain" description="C2" evidence="3">
    <location>
        <begin position="1"/>
        <end position="108"/>
    </location>
</feature>
<dbReference type="PRINTS" id="PR00360">
    <property type="entry name" value="C2DOMAIN"/>
</dbReference>